<dbReference type="RefSeq" id="XP_007867215.1">
    <property type="nucleotide sequence ID" value="XM_007869024.1"/>
</dbReference>
<evidence type="ECO:0000259" key="2">
    <source>
        <dbReference type="Pfam" id="PF00107"/>
    </source>
</evidence>
<dbReference type="Pfam" id="PF00107">
    <property type="entry name" value="ADH_zinc_N"/>
    <property type="match status" value="1"/>
</dbReference>
<dbReference type="InterPro" id="IPR011032">
    <property type="entry name" value="GroES-like_sf"/>
</dbReference>
<evidence type="ECO:0000313" key="4">
    <source>
        <dbReference type="EMBL" id="EPQ54068.1"/>
    </source>
</evidence>
<protein>
    <submittedName>
        <fullName evidence="4">NAD P-binding protein</fullName>
    </submittedName>
</protein>
<dbReference type="SUPFAM" id="SSF51735">
    <property type="entry name" value="NAD(P)-binding Rossmann-fold domains"/>
    <property type="match status" value="1"/>
</dbReference>
<dbReference type="eggNOG" id="KOG1196">
    <property type="taxonomic scope" value="Eukaryota"/>
</dbReference>
<dbReference type="PANTHER" id="PTHR43205:SF19">
    <property type="entry name" value="ENOYL REDUCTASE (ER) DOMAIN-CONTAINING PROTEIN"/>
    <property type="match status" value="1"/>
</dbReference>
<dbReference type="InterPro" id="IPR045010">
    <property type="entry name" value="MDR_fam"/>
</dbReference>
<dbReference type="Gene3D" id="3.90.180.10">
    <property type="entry name" value="Medium-chain alcohol dehydrogenases, catalytic domain"/>
    <property type="match status" value="1"/>
</dbReference>
<name>S7Q3R5_GLOTA</name>
<dbReference type="Proteomes" id="UP000030669">
    <property type="component" value="Unassembled WGS sequence"/>
</dbReference>
<dbReference type="CDD" id="cd05288">
    <property type="entry name" value="PGDH"/>
    <property type="match status" value="1"/>
</dbReference>
<dbReference type="InterPro" id="IPR036291">
    <property type="entry name" value="NAD(P)-bd_dom_sf"/>
</dbReference>
<dbReference type="InterPro" id="IPR013149">
    <property type="entry name" value="ADH-like_C"/>
</dbReference>
<dbReference type="PANTHER" id="PTHR43205">
    <property type="entry name" value="PROSTAGLANDIN REDUCTASE"/>
    <property type="match status" value="1"/>
</dbReference>
<reference evidence="4 5" key="1">
    <citation type="journal article" date="2012" name="Science">
        <title>The Paleozoic origin of enzymatic lignin decomposition reconstructed from 31 fungal genomes.</title>
        <authorList>
            <person name="Floudas D."/>
            <person name="Binder M."/>
            <person name="Riley R."/>
            <person name="Barry K."/>
            <person name="Blanchette R.A."/>
            <person name="Henrissat B."/>
            <person name="Martinez A.T."/>
            <person name="Otillar R."/>
            <person name="Spatafora J.W."/>
            <person name="Yadav J.S."/>
            <person name="Aerts A."/>
            <person name="Benoit I."/>
            <person name="Boyd A."/>
            <person name="Carlson A."/>
            <person name="Copeland A."/>
            <person name="Coutinho P.M."/>
            <person name="de Vries R.P."/>
            <person name="Ferreira P."/>
            <person name="Findley K."/>
            <person name="Foster B."/>
            <person name="Gaskell J."/>
            <person name="Glotzer D."/>
            <person name="Gorecki P."/>
            <person name="Heitman J."/>
            <person name="Hesse C."/>
            <person name="Hori C."/>
            <person name="Igarashi K."/>
            <person name="Jurgens J.A."/>
            <person name="Kallen N."/>
            <person name="Kersten P."/>
            <person name="Kohler A."/>
            <person name="Kuees U."/>
            <person name="Kumar T.K.A."/>
            <person name="Kuo A."/>
            <person name="LaButti K."/>
            <person name="Larrondo L.F."/>
            <person name="Lindquist E."/>
            <person name="Ling A."/>
            <person name="Lombard V."/>
            <person name="Lucas S."/>
            <person name="Lundell T."/>
            <person name="Martin R."/>
            <person name="McLaughlin D.J."/>
            <person name="Morgenstern I."/>
            <person name="Morin E."/>
            <person name="Murat C."/>
            <person name="Nagy L.G."/>
            <person name="Nolan M."/>
            <person name="Ohm R.A."/>
            <person name="Patyshakuliyeva A."/>
            <person name="Rokas A."/>
            <person name="Ruiz-Duenas F.J."/>
            <person name="Sabat G."/>
            <person name="Salamov A."/>
            <person name="Samejima M."/>
            <person name="Schmutz J."/>
            <person name="Slot J.C."/>
            <person name="St John F."/>
            <person name="Stenlid J."/>
            <person name="Sun H."/>
            <person name="Sun S."/>
            <person name="Syed K."/>
            <person name="Tsang A."/>
            <person name="Wiebenga A."/>
            <person name="Young D."/>
            <person name="Pisabarro A."/>
            <person name="Eastwood D.C."/>
            <person name="Martin F."/>
            <person name="Cullen D."/>
            <person name="Grigoriev I.V."/>
            <person name="Hibbett D.S."/>
        </authorList>
    </citation>
    <scope>NUCLEOTIDE SEQUENCE [LARGE SCALE GENOMIC DNA]</scope>
    <source>
        <strain evidence="4 5">ATCC 11539</strain>
    </source>
</reference>
<accession>S7Q3R5</accession>
<dbReference type="OrthoDB" id="809632at2759"/>
<gene>
    <name evidence="4" type="ORF">GLOTRDRAFT_44116</name>
</gene>
<dbReference type="Gene3D" id="3.40.50.720">
    <property type="entry name" value="NAD(P)-binding Rossmann-like Domain"/>
    <property type="match status" value="1"/>
</dbReference>
<proteinExistence type="predicted"/>
<dbReference type="KEGG" id="gtr:GLOTRDRAFT_44116"/>
<keyword evidence="1" id="KW-0560">Oxidoreductase</keyword>
<evidence type="ECO:0000313" key="5">
    <source>
        <dbReference type="Proteomes" id="UP000030669"/>
    </source>
</evidence>
<dbReference type="GO" id="GO:0016628">
    <property type="term" value="F:oxidoreductase activity, acting on the CH-CH group of donors, NAD or NADP as acceptor"/>
    <property type="evidence" value="ECO:0007669"/>
    <property type="project" value="InterPro"/>
</dbReference>
<dbReference type="OMA" id="YNNREAS"/>
<evidence type="ECO:0000259" key="3">
    <source>
        <dbReference type="Pfam" id="PF16884"/>
    </source>
</evidence>
<dbReference type="GeneID" id="19306249"/>
<evidence type="ECO:0000256" key="1">
    <source>
        <dbReference type="ARBA" id="ARBA00023002"/>
    </source>
</evidence>
<dbReference type="SUPFAM" id="SSF50129">
    <property type="entry name" value="GroES-like"/>
    <property type="match status" value="1"/>
</dbReference>
<keyword evidence="5" id="KW-1185">Reference proteome</keyword>
<dbReference type="Pfam" id="PF16884">
    <property type="entry name" value="ADH_N_2"/>
    <property type="match status" value="1"/>
</dbReference>
<dbReference type="AlphaFoldDB" id="S7Q3R5"/>
<dbReference type="HOGENOM" id="CLU_026673_29_1_1"/>
<feature type="domain" description="Oxidoreductase N-terminal" evidence="3">
    <location>
        <begin position="8"/>
        <end position="124"/>
    </location>
</feature>
<sequence length="347" mass="37976">MSLPTSDKEWILKQQPEGQISIADLPETFELKDVALAPPGEASVLVKLLTLSNDPAQRTWIRKGGERKKLYVKPLVPGDTIHTIGIAKVIATGKSAKMFKVGDLVYGWLHWAEYTVCKEDDVFALDAYLGTLGFSGFTAYTGLHRVLKFQTGQTLVVSGAAGSVGTVVVQNAKKVLQAGKVVAIAGSKEKCDWLLSIGADVALNYKSPNFKVDVAEAAPEGANKFSYLHPLFADISCQIFRQHSWANTRPCMKNHGRIAACGAVVAYNSTGAQTFENFFDIVSQRINLKGFICTDWMDMWPQFQVDITKAIQDGKVMLGEGTDTVVDLRGKFEDIPKVWLRLSEGGN</sequence>
<dbReference type="InterPro" id="IPR041694">
    <property type="entry name" value="ADH_N_2"/>
</dbReference>
<dbReference type="EMBL" id="KB469304">
    <property type="protein sequence ID" value="EPQ54068.1"/>
    <property type="molecule type" value="Genomic_DNA"/>
</dbReference>
<organism evidence="4 5">
    <name type="scientific">Gloeophyllum trabeum (strain ATCC 11539 / FP-39264 / Madison 617)</name>
    <name type="common">Brown rot fungus</name>
    <dbReference type="NCBI Taxonomy" id="670483"/>
    <lineage>
        <taxon>Eukaryota</taxon>
        <taxon>Fungi</taxon>
        <taxon>Dikarya</taxon>
        <taxon>Basidiomycota</taxon>
        <taxon>Agaricomycotina</taxon>
        <taxon>Agaricomycetes</taxon>
        <taxon>Gloeophyllales</taxon>
        <taxon>Gloeophyllaceae</taxon>
        <taxon>Gloeophyllum</taxon>
    </lineage>
</organism>
<feature type="domain" description="Alcohol dehydrogenase-like C-terminal" evidence="2">
    <location>
        <begin position="164"/>
        <end position="302"/>
    </location>
</feature>